<organism evidence="1 2">
    <name type="scientific">Sorangium cellulosum</name>
    <name type="common">Polyangium cellulosum</name>
    <dbReference type="NCBI Taxonomy" id="56"/>
    <lineage>
        <taxon>Bacteria</taxon>
        <taxon>Pseudomonadati</taxon>
        <taxon>Myxococcota</taxon>
        <taxon>Polyangia</taxon>
        <taxon>Polyangiales</taxon>
        <taxon>Polyangiaceae</taxon>
        <taxon>Sorangium</taxon>
    </lineage>
</organism>
<dbReference type="OrthoDB" id="276660at2"/>
<name>A0A2L0F368_SORCE</name>
<reference evidence="1 2" key="1">
    <citation type="submission" date="2015-09" db="EMBL/GenBank/DDBJ databases">
        <title>Sorangium comparison.</title>
        <authorList>
            <person name="Zaburannyi N."/>
            <person name="Bunk B."/>
            <person name="Overmann J."/>
            <person name="Mueller R."/>
        </authorList>
    </citation>
    <scope>NUCLEOTIDE SEQUENCE [LARGE SCALE GENOMIC DNA]</scope>
    <source>
        <strain evidence="1 2">So ce26</strain>
    </source>
</reference>
<sequence>MSPSERANLSRLGQYIVVRLLCKHDGYSARDIAKTLKAVLKDRGSDAEQQRLVEAELTTLTRAGLIKGVRKSSFMNTPSGWRAALGAIARKDLPPKPVWKDLKEQLDNCVNARIVKTLTGAFRLAVAPEPTLQQVIDALLWHVIKVETSEPFTAEAVTRVLLNRLAGTPTLLPVDQALDELVAKASAPPLNAPSVPSGAPVPAGAALPADDTAFAARVLAAARSSKTGRFGDDKVFISHVFQRLADQGDAVGDPDAFKARLVSAHRRGLLSLNRADLVEAMDPADVDASETRYLSATFHFVRI</sequence>
<gene>
    <name evidence="1" type="ORF">SOCE26_073990</name>
</gene>
<protein>
    <submittedName>
        <fullName evidence="1">Uncharacterized protein</fullName>
    </submittedName>
</protein>
<proteinExistence type="predicted"/>
<dbReference type="RefSeq" id="WP_104984211.1">
    <property type="nucleotide sequence ID" value="NZ_CP012673.1"/>
</dbReference>
<dbReference type="Proteomes" id="UP000238348">
    <property type="component" value="Chromosome"/>
</dbReference>
<evidence type="ECO:0000313" key="2">
    <source>
        <dbReference type="Proteomes" id="UP000238348"/>
    </source>
</evidence>
<accession>A0A2L0F368</accession>
<dbReference type="AlphaFoldDB" id="A0A2L0F368"/>
<evidence type="ECO:0000313" key="1">
    <source>
        <dbReference type="EMBL" id="AUX45899.1"/>
    </source>
</evidence>
<dbReference type="EMBL" id="CP012673">
    <property type="protein sequence ID" value="AUX45899.1"/>
    <property type="molecule type" value="Genomic_DNA"/>
</dbReference>